<evidence type="ECO:0000256" key="9">
    <source>
        <dbReference type="ARBA" id="ARBA00023015"/>
    </source>
</evidence>
<sequence>MDKRLKLLVSNDEVEFIRDYGRALEQSGMEVVYVPKDGAKLLEKIELLHPDVVLADLFMPHIDAFGVMKSCSDRMVNKPFFVIVSSTMSPVLEREVMNAGASYLAVYPFNPTDLAQRIFRIAGYTVGSKYREQTIDNTQSLEIQVTEILHQIGVPAHIKGYHYLRDSIIMSIETPEIINAVTKQLYPSVAKRYNTTSSRVERAIRHAIEVAWDRGDVDVLNTYFGYTIHNTRGKPTNSEFIAMISDRLRLHMKSA</sequence>
<name>A0A328UJ56_9FIRM</name>
<dbReference type="Pfam" id="PF00072">
    <property type="entry name" value="Response_reg"/>
    <property type="match status" value="1"/>
</dbReference>
<dbReference type="Proteomes" id="UP000249377">
    <property type="component" value="Unassembled WGS sequence"/>
</dbReference>
<dbReference type="Pfam" id="PF08769">
    <property type="entry name" value="Spo0A_C"/>
    <property type="match status" value="1"/>
</dbReference>
<evidence type="ECO:0000256" key="3">
    <source>
        <dbReference type="ARBA" id="ARBA00022490"/>
    </source>
</evidence>
<dbReference type="InterPro" id="IPR012052">
    <property type="entry name" value="Spore_0_A"/>
</dbReference>
<accession>A0A328UJ56</accession>
<dbReference type="GO" id="GO:0030435">
    <property type="term" value="P:sporulation resulting in formation of a cellular spore"/>
    <property type="evidence" value="ECO:0007669"/>
    <property type="project" value="UniProtKB-UniRule"/>
</dbReference>
<keyword evidence="7 14" id="KW-0749">Sporulation</keyword>
<dbReference type="GO" id="GO:0051606">
    <property type="term" value="P:detection of stimulus"/>
    <property type="evidence" value="ECO:0007669"/>
    <property type="project" value="UniProtKB-UniRule"/>
</dbReference>
<evidence type="ECO:0000256" key="2">
    <source>
        <dbReference type="ARBA" id="ARBA00018672"/>
    </source>
</evidence>
<dbReference type="SUPFAM" id="SSF46894">
    <property type="entry name" value="C-terminal effector domain of the bipartite response regulators"/>
    <property type="match status" value="1"/>
</dbReference>
<organism evidence="18 19">
    <name type="scientific">Hydrogeniiclostridium mannosilyticum</name>
    <dbReference type="NCBI Taxonomy" id="2764322"/>
    <lineage>
        <taxon>Bacteria</taxon>
        <taxon>Bacillati</taxon>
        <taxon>Bacillota</taxon>
        <taxon>Clostridia</taxon>
        <taxon>Eubacteriales</taxon>
        <taxon>Acutalibacteraceae</taxon>
        <taxon>Hydrogeniiclostridium</taxon>
    </lineage>
</organism>
<reference evidence="18 19" key="1">
    <citation type="submission" date="2018-06" db="EMBL/GenBank/DDBJ databases">
        <title>Noncontiguous genome sequence of Ruminococcaceae bacterium ASD2818.</title>
        <authorList>
            <person name="Chaplin A.V."/>
            <person name="Sokolova S.R."/>
            <person name="Kochetkova T.O."/>
            <person name="Goltsov A.Y."/>
            <person name="Trofimov D.Y."/>
            <person name="Efimov B.A."/>
        </authorList>
    </citation>
    <scope>NUCLEOTIDE SEQUENCE [LARGE SCALE GENOMIC DNA]</scope>
    <source>
        <strain evidence="18 19">ASD2818</strain>
    </source>
</reference>
<keyword evidence="12 14" id="KW-0804">Transcription</keyword>
<dbReference type="InterPro" id="IPR014879">
    <property type="entry name" value="Spo0A_C"/>
</dbReference>
<dbReference type="Gene3D" id="1.10.10.10">
    <property type="entry name" value="Winged helix-like DNA-binding domain superfamily/Winged helix DNA-binding domain"/>
    <property type="match status" value="1"/>
</dbReference>
<keyword evidence="14 15" id="KW-0479">Metal-binding</keyword>
<dbReference type="NCBIfam" id="TIGR02875">
    <property type="entry name" value="spore_0_A"/>
    <property type="match status" value="1"/>
</dbReference>
<evidence type="ECO:0000256" key="13">
    <source>
        <dbReference type="ARBA" id="ARBA00024867"/>
    </source>
</evidence>
<comment type="cofactor">
    <cofactor evidence="14 15">
        <name>Ca(2+)</name>
        <dbReference type="ChEBI" id="CHEBI:29108"/>
    </cofactor>
    <text evidence="14 15">Binds 1 Ca(2+) ion per subunit.</text>
</comment>
<evidence type="ECO:0000256" key="4">
    <source>
        <dbReference type="ARBA" id="ARBA00022491"/>
    </source>
</evidence>
<dbReference type="GO" id="GO:0003700">
    <property type="term" value="F:DNA-binding transcription factor activity"/>
    <property type="evidence" value="ECO:0007669"/>
    <property type="project" value="InterPro"/>
</dbReference>
<comment type="function">
    <text evidence="13 14">May play the central regulatory role in sporulation. It may be an element of the effector pathway responsible for the activation of sporulation genes in response to nutritional stress. Spo0A may act in concert with spo0H (a sigma factor) to control the expression of some genes that are critical to the sporulation process.</text>
</comment>
<keyword evidence="10 14" id="KW-0238">DNA-binding</keyword>
<dbReference type="GO" id="GO:0003677">
    <property type="term" value="F:DNA binding"/>
    <property type="evidence" value="ECO:0007669"/>
    <property type="project" value="UniProtKB-KW"/>
</dbReference>
<dbReference type="GO" id="GO:0000160">
    <property type="term" value="P:phosphorelay signal transduction system"/>
    <property type="evidence" value="ECO:0007669"/>
    <property type="project" value="UniProtKB-UniRule"/>
</dbReference>
<keyword evidence="3 14" id="KW-0963">Cytoplasm</keyword>
<evidence type="ECO:0000256" key="12">
    <source>
        <dbReference type="ARBA" id="ARBA00023163"/>
    </source>
</evidence>
<feature type="binding site" evidence="15">
    <location>
        <position position="12"/>
    </location>
    <ligand>
        <name>Ca(2+)</name>
        <dbReference type="ChEBI" id="CHEBI:29108"/>
    </ligand>
</feature>
<evidence type="ECO:0000313" key="19">
    <source>
        <dbReference type="Proteomes" id="UP000249377"/>
    </source>
</evidence>
<dbReference type="PANTHER" id="PTHR44591">
    <property type="entry name" value="STRESS RESPONSE REGULATOR PROTEIN 1"/>
    <property type="match status" value="1"/>
</dbReference>
<evidence type="ECO:0000256" key="14">
    <source>
        <dbReference type="PIRNR" id="PIRNR002937"/>
    </source>
</evidence>
<dbReference type="SUPFAM" id="SSF52172">
    <property type="entry name" value="CheY-like"/>
    <property type="match status" value="1"/>
</dbReference>
<dbReference type="Gene3D" id="3.40.50.2300">
    <property type="match status" value="1"/>
</dbReference>
<evidence type="ECO:0000256" key="15">
    <source>
        <dbReference type="PIRSR" id="PIRSR002937-1"/>
    </source>
</evidence>
<keyword evidence="4 14" id="KW-0678">Repressor</keyword>
<dbReference type="EMBL" id="QLYR01000001">
    <property type="protein sequence ID" value="RAQ30240.1"/>
    <property type="molecule type" value="Genomic_DNA"/>
</dbReference>
<keyword evidence="9 14" id="KW-0805">Transcription regulation</keyword>
<dbReference type="RefSeq" id="WP_112331437.1">
    <property type="nucleotide sequence ID" value="NZ_JADPHD010000001.1"/>
</dbReference>
<comment type="subcellular location">
    <subcellularLocation>
        <location evidence="1 14">Cytoplasm</location>
    </subcellularLocation>
</comment>
<dbReference type="InterPro" id="IPR016032">
    <property type="entry name" value="Sig_transdc_resp-reg_C-effctor"/>
</dbReference>
<dbReference type="GO" id="GO:0042173">
    <property type="term" value="P:regulation of sporulation resulting in formation of a cellular spore"/>
    <property type="evidence" value="ECO:0007669"/>
    <property type="project" value="InterPro"/>
</dbReference>
<proteinExistence type="predicted"/>
<dbReference type="GO" id="GO:0005737">
    <property type="term" value="C:cytoplasm"/>
    <property type="evidence" value="ECO:0007669"/>
    <property type="project" value="UniProtKB-SubCell"/>
</dbReference>
<evidence type="ECO:0000256" key="16">
    <source>
        <dbReference type="PROSITE-ProRule" id="PRU00169"/>
    </source>
</evidence>
<evidence type="ECO:0000256" key="5">
    <source>
        <dbReference type="ARBA" id="ARBA00022553"/>
    </source>
</evidence>
<evidence type="ECO:0000313" key="18">
    <source>
        <dbReference type="EMBL" id="RAQ30240.1"/>
    </source>
</evidence>
<dbReference type="InterPro" id="IPR036388">
    <property type="entry name" value="WH-like_DNA-bd_sf"/>
</dbReference>
<feature type="modified residue" description="4-aspartylphosphate" evidence="16">
    <location>
        <position position="56"/>
    </location>
</feature>
<evidence type="ECO:0000259" key="17">
    <source>
        <dbReference type="PROSITE" id="PS50110"/>
    </source>
</evidence>
<evidence type="ECO:0000256" key="1">
    <source>
        <dbReference type="ARBA" id="ARBA00004496"/>
    </source>
</evidence>
<keyword evidence="19" id="KW-1185">Reference proteome</keyword>
<evidence type="ECO:0000256" key="7">
    <source>
        <dbReference type="ARBA" id="ARBA00022969"/>
    </source>
</evidence>
<keyword evidence="6 14" id="KW-0106">Calcium</keyword>
<dbReference type="SMART" id="SM00448">
    <property type="entry name" value="REC"/>
    <property type="match status" value="1"/>
</dbReference>
<evidence type="ECO:0000256" key="8">
    <source>
        <dbReference type="ARBA" id="ARBA00023012"/>
    </source>
</evidence>
<dbReference type="InterPro" id="IPR050595">
    <property type="entry name" value="Bact_response_regulator"/>
</dbReference>
<evidence type="ECO:0000256" key="10">
    <source>
        <dbReference type="ARBA" id="ARBA00023125"/>
    </source>
</evidence>
<dbReference type="PANTHER" id="PTHR44591:SF3">
    <property type="entry name" value="RESPONSE REGULATORY DOMAIN-CONTAINING PROTEIN"/>
    <property type="match status" value="1"/>
</dbReference>
<feature type="domain" description="Response regulatory" evidence="17">
    <location>
        <begin position="6"/>
        <end position="122"/>
    </location>
</feature>
<dbReference type="InterPro" id="IPR011006">
    <property type="entry name" value="CheY-like_superfamily"/>
</dbReference>
<keyword evidence="11 14" id="KW-0010">Activator</keyword>
<evidence type="ECO:0000256" key="6">
    <source>
        <dbReference type="ARBA" id="ARBA00022837"/>
    </source>
</evidence>
<dbReference type="GO" id="GO:0005509">
    <property type="term" value="F:calcium ion binding"/>
    <property type="evidence" value="ECO:0007669"/>
    <property type="project" value="UniProtKB-UniRule"/>
</dbReference>
<keyword evidence="5 16" id="KW-0597">Phosphoprotein</keyword>
<comment type="caution">
    <text evidence="18">The sequence shown here is derived from an EMBL/GenBank/DDBJ whole genome shotgun (WGS) entry which is preliminary data.</text>
</comment>
<dbReference type="PROSITE" id="PS50110">
    <property type="entry name" value="RESPONSE_REGULATORY"/>
    <property type="match status" value="1"/>
</dbReference>
<dbReference type="PIRSF" id="PIRSF002937">
    <property type="entry name" value="Res_reg_Spo0A"/>
    <property type="match status" value="1"/>
</dbReference>
<dbReference type="InterPro" id="IPR001789">
    <property type="entry name" value="Sig_transdc_resp-reg_receiver"/>
</dbReference>
<keyword evidence="8 14" id="KW-0902">Two-component regulatory system</keyword>
<protein>
    <recommendedName>
        <fullName evidence="2 14">Stage 0 sporulation protein A homolog</fullName>
    </recommendedName>
</protein>
<gene>
    <name evidence="18" type="primary">spo0A</name>
    <name evidence="18" type="ORF">DPQ25_01660</name>
</gene>
<dbReference type="AlphaFoldDB" id="A0A328UJ56"/>
<evidence type="ECO:0000256" key="11">
    <source>
        <dbReference type="ARBA" id="ARBA00023159"/>
    </source>
</evidence>
<feature type="binding site" evidence="15">
    <location>
        <position position="56"/>
    </location>
    <ligand>
        <name>Ca(2+)</name>
        <dbReference type="ChEBI" id="CHEBI:29108"/>
    </ligand>
</feature>